<sequence>MKKNKHSLDNSTNVQFNDNASQELNDVDTSYGSKPTENVASMNNNGIPTPMQIENLTLPIQRFIERYNYNSKK</sequence>
<dbReference type="EMBL" id="FQXP01000021">
    <property type="protein sequence ID" value="SHI13272.1"/>
    <property type="molecule type" value="Genomic_DNA"/>
</dbReference>
<organism evidence="2 3">
    <name type="scientific">Clostridium collagenovorans DSM 3089</name>
    <dbReference type="NCBI Taxonomy" id="1121306"/>
    <lineage>
        <taxon>Bacteria</taxon>
        <taxon>Bacillati</taxon>
        <taxon>Bacillota</taxon>
        <taxon>Clostridia</taxon>
        <taxon>Eubacteriales</taxon>
        <taxon>Clostridiaceae</taxon>
        <taxon>Clostridium</taxon>
    </lineage>
</organism>
<evidence type="ECO:0000256" key="1">
    <source>
        <dbReference type="SAM" id="MobiDB-lite"/>
    </source>
</evidence>
<name>A0A1M5YMN7_9CLOT</name>
<feature type="compositionally biased region" description="Polar residues" evidence="1">
    <location>
        <begin position="9"/>
        <end position="47"/>
    </location>
</feature>
<protein>
    <submittedName>
        <fullName evidence="2">Uncharacterized protein</fullName>
    </submittedName>
</protein>
<dbReference type="Proteomes" id="UP000184526">
    <property type="component" value="Unassembled WGS sequence"/>
</dbReference>
<accession>A0A1M5YMN7</accession>
<proteinExistence type="predicted"/>
<feature type="region of interest" description="Disordered" evidence="1">
    <location>
        <begin position="1"/>
        <end position="47"/>
    </location>
</feature>
<dbReference type="RefSeq" id="WP_072832871.1">
    <property type="nucleotide sequence ID" value="NZ_FQXP01000021.1"/>
</dbReference>
<keyword evidence="3" id="KW-1185">Reference proteome</keyword>
<evidence type="ECO:0000313" key="2">
    <source>
        <dbReference type="EMBL" id="SHI13272.1"/>
    </source>
</evidence>
<gene>
    <name evidence="2" type="ORF">SAMN02745196_03096</name>
</gene>
<dbReference type="AlphaFoldDB" id="A0A1M5YMN7"/>
<reference evidence="2 3" key="1">
    <citation type="submission" date="2016-11" db="EMBL/GenBank/DDBJ databases">
        <authorList>
            <person name="Jaros S."/>
            <person name="Januszkiewicz K."/>
            <person name="Wedrychowicz H."/>
        </authorList>
    </citation>
    <scope>NUCLEOTIDE SEQUENCE [LARGE SCALE GENOMIC DNA]</scope>
    <source>
        <strain evidence="2 3">DSM 3089</strain>
    </source>
</reference>
<evidence type="ECO:0000313" key="3">
    <source>
        <dbReference type="Proteomes" id="UP000184526"/>
    </source>
</evidence>